<dbReference type="PANTHER" id="PTHR33231">
    <property type="entry name" value="30S RIBOSOMAL PROTEIN"/>
    <property type="match status" value="1"/>
</dbReference>
<feature type="domain" description="Sigma 54 modulation/S30EA ribosomal protein C-terminal" evidence="4">
    <location>
        <begin position="118"/>
        <end position="172"/>
    </location>
</feature>
<keyword evidence="2 3" id="KW-0810">Translation regulation</keyword>
<dbReference type="NCBIfam" id="TIGR00741">
    <property type="entry name" value="yfiA"/>
    <property type="match status" value="1"/>
</dbReference>
<dbReference type="GO" id="GO:0045900">
    <property type="term" value="P:negative regulation of translational elongation"/>
    <property type="evidence" value="ECO:0007669"/>
    <property type="project" value="TreeGrafter"/>
</dbReference>
<dbReference type="Proteomes" id="UP001158066">
    <property type="component" value="Unassembled WGS sequence"/>
</dbReference>
<evidence type="ECO:0000256" key="1">
    <source>
        <dbReference type="ARBA" id="ARBA00022490"/>
    </source>
</evidence>
<comment type="subcellular location">
    <subcellularLocation>
        <location evidence="3">Cytoplasm</location>
    </subcellularLocation>
</comment>
<comment type="function">
    <text evidence="3">Required for dimerization of active 70S ribosomes into 100S ribosomes in stationary phase; 100S ribosomes are translationally inactive and sometimes present during exponential growth.</text>
</comment>
<dbReference type="InterPro" id="IPR034694">
    <property type="entry name" value="HPF_long/plastid"/>
</dbReference>
<gene>
    <name evidence="3" type="primary">hpf</name>
    <name evidence="5" type="ORF">SAMN06296020_11545</name>
</gene>
<dbReference type="HAMAP" id="MF_00839">
    <property type="entry name" value="HPF"/>
    <property type="match status" value="1"/>
</dbReference>
<evidence type="ECO:0000313" key="5">
    <source>
        <dbReference type="EMBL" id="SMP67322.1"/>
    </source>
</evidence>
<reference evidence="5" key="1">
    <citation type="submission" date="2017-05" db="EMBL/GenBank/DDBJ databases">
        <authorList>
            <person name="Varghese N."/>
            <person name="Submissions S."/>
        </authorList>
    </citation>
    <scope>NUCLEOTIDE SEQUENCE</scope>
    <source>
        <strain evidence="5">Su22</strain>
    </source>
</reference>
<evidence type="ECO:0000259" key="4">
    <source>
        <dbReference type="Pfam" id="PF16321"/>
    </source>
</evidence>
<dbReference type="Pfam" id="PF16321">
    <property type="entry name" value="Ribosom_S30AE_C"/>
    <property type="match status" value="1"/>
</dbReference>
<dbReference type="Gene3D" id="3.30.505.50">
    <property type="entry name" value="Sigma 54 modulation/S30EA ribosomal protein, C-terminal domain"/>
    <property type="match status" value="1"/>
</dbReference>
<proteinExistence type="inferred from homology"/>
<dbReference type="CDD" id="cd00552">
    <property type="entry name" value="RaiA"/>
    <property type="match status" value="1"/>
</dbReference>
<comment type="similarity">
    <text evidence="3">Belongs to the HPF/YfiA ribosome-associated protein family. Long HPF subfamily.</text>
</comment>
<dbReference type="GO" id="GO:0043024">
    <property type="term" value="F:ribosomal small subunit binding"/>
    <property type="evidence" value="ECO:0007669"/>
    <property type="project" value="TreeGrafter"/>
</dbReference>
<dbReference type="Gene3D" id="3.30.160.100">
    <property type="entry name" value="Ribosome hibernation promotion factor-like"/>
    <property type="match status" value="1"/>
</dbReference>
<dbReference type="InterPro" id="IPR050574">
    <property type="entry name" value="HPF/YfiA_ribosome-assoc"/>
</dbReference>
<dbReference type="InterPro" id="IPR036567">
    <property type="entry name" value="RHF-like"/>
</dbReference>
<keyword evidence="1 3" id="KW-0963">Cytoplasm</keyword>
<evidence type="ECO:0000256" key="3">
    <source>
        <dbReference type="HAMAP-Rule" id="MF_00839"/>
    </source>
</evidence>
<organism evidence="5 6">
    <name type="scientific">Anoxynatronum buryatiense</name>
    <dbReference type="NCBI Taxonomy" id="489973"/>
    <lineage>
        <taxon>Bacteria</taxon>
        <taxon>Bacillati</taxon>
        <taxon>Bacillota</taxon>
        <taxon>Clostridia</taxon>
        <taxon>Eubacteriales</taxon>
        <taxon>Clostridiaceae</taxon>
        <taxon>Anoxynatronum</taxon>
    </lineage>
</organism>
<dbReference type="GO" id="GO:0022627">
    <property type="term" value="C:cytosolic small ribosomal subunit"/>
    <property type="evidence" value="ECO:0007669"/>
    <property type="project" value="TreeGrafter"/>
</dbReference>
<comment type="subunit">
    <text evidence="3">Interacts with 100S ribosomes.</text>
</comment>
<dbReference type="RefSeq" id="WP_283410367.1">
    <property type="nucleotide sequence ID" value="NZ_FXUF01000015.1"/>
</dbReference>
<accession>A0AA45WY41</accession>
<dbReference type="EMBL" id="FXUF01000015">
    <property type="protein sequence ID" value="SMP67322.1"/>
    <property type="molecule type" value="Genomic_DNA"/>
</dbReference>
<evidence type="ECO:0000313" key="6">
    <source>
        <dbReference type="Proteomes" id="UP001158066"/>
    </source>
</evidence>
<dbReference type="Pfam" id="PF02482">
    <property type="entry name" value="Ribosomal_S30AE"/>
    <property type="match status" value="1"/>
</dbReference>
<dbReference type="InterPro" id="IPR003489">
    <property type="entry name" value="RHF/RaiA"/>
</dbReference>
<dbReference type="FunFam" id="3.30.505.50:FF:000001">
    <property type="entry name" value="Ribosome hibernation promoting factor"/>
    <property type="match status" value="1"/>
</dbReference>
<dbReference type="PANTHER" id="PTHR33231:SF1">
    <property type="entry name" value="30S RIBOSOMAL PROTEIN"/>
    <property type="match status" value="1"/>
</dbReference>
<dbReference type="AlphaFoldDB" id="A0AA45WY41"/>
<keyword evidence="6" id="KW-1185">Reference proteome</keyword>
<sequence length="178" mass="20610">MKVTVTGKNINVTDALRDTIVAKMEKLDKYFSKEAEAKVTLSVQKERQIMEATIPISGSVLRAEEATIDMYNTMDKVVDKLAAQLRKHKTKLERNRINHYETIRFENIPMDETDDSFEARIVKTKRFPVKPMNHEEAILQMELVGHSFFVFANDETNEVNVIYKRRDGNYGLIEPNVE</sequence>
<comment type="caution">
    <text evidence="5">The sequence shown here is derived from an EMBL/GenBank/DDBJ whole genome shotgun (WGS) entry which is preliminary data.</text>
</comment>
<dbReference type="InterPro" id="IPR038416">
    <property type="entry name" value="Ribosom_S30AE_C_sf"/>
</dbReference>
<name>A0AA45WY41_9CLOT</name>
<dbReference type="SUPFAM" id="SSF69754">
    <property type="entry name" value="Ribosome binding protein Y (YfiA homologue)"/>
    <property type="match status" value="1"/>
</dbReference>
<protein>
    <recommendedName>
        <fullName evidence="3">Ribosome hibernation promoting factor</fullName>
        <shortName evidence="3">HPF</shortName>
    </recommendedName>
</protein>
<evidence type="ECO:0000256" key="2">
    <source>
        <dbReference type="ARBA" id="ARBA00022845"/>
    </source>
</evidence>
<dbReference type="InterPro" id="IPR032528">
    <property type="entry name" value="Ribosom_S30AE_C"/>
</dbReference>